<sequence length="99" mass="10941">MGNKSFWVWLFVLAVPVFSLVAVQIDTNSGASIGGGGYDLGPFLYSWLLIIVTAIWSLFTLAVALIHRDRSAKMRAVCLTVIGCFTLIIVLFIYRKNLS</sequence>
<evidence type="ECO:0000256" key="1">
    <source>
        <dbReference type="SAM" id="Phobius"/>
    </source>
</evidence>
<keyword evidence="1" id="KW-1133">Transmembrane helix</keyword>
<dbReference type="AlphaFoldDB" id="A0A135P6Y8"/>
<evidence type="ECO:0000313" key="3">
    <source>
        <dbReference type="Proteomes" id="UP000070498"/>
    </source>
</evidence>
<accession>A0A135P6Y8</accession>
<keyword evidence="3" id="KW-1185">Reference proteome</keyword>
<dbReference type="RefSeq" id="WP_067653547.1">
    <property type="nucleotide sequence ID" value="NZ_KQ961037.1"/>
</dbReference>
<dbReference type="EMBL" id="LNUW01000008">
    <property type="protein sequence ID" value="KXG87192.1"/>
    <property type="molecule type" value="Genomic_DNA"/>
</dbReference>
<proteinExistence type="predicted"/>
<gene>
    <name evidence="2" type="ORF">ATO67_20805</name>
</gene>
<evidence type="ECO:0000313" key="2">
    <source>
        <dbReference type="EMBL" id="KXG87192.1"/>
    </source>
</evidence>
<keyword evidence="1" id="KW-0812">Transmembrane</keyword>
<protein>
    <submittedName>
        <fullName evidence="2">Uncharacterized protein</fullName>
    </submittedName>
</protein>
<feature type="transmembrane region" description="Helical" evidence="1">
    <location>
        <begin position="76"/>
        <end position="94"/>
    </location>
</feature>
<reference evidence="2 3" key="1">
    <citation type="submission" date="2015-11" db="EMBL/GenBank/DDBJ databases">
        <title>Draft genome sequence of Agrobacterium sp. R89-1.</title>
        <authorList>
            <person name="Zahradnik J."/>
            <person name="Kyslikova E."/>
            <person name="Palyzova A."/>
            <person name="Kyslik P."/>
        </authorList>
    </citation>
    <scope>NUCLEOTIDE SEQUENCE [LARGE SCALE GENOMIC DNA]</scope>
    <source>
        <strain evidence="2 3">R89-1</strain>
    </source>
</reference>
<feature type="transmembrane region" description="Helical" evidence="1">
    <location>
        <begin position="7"/>
        <end position="25"/>
    </location>
</feature>
<name>A0A135P6Y8_9HYPH</name>
<dbReference type="Proteomes" id="UP000070498">
    <property type="component" value="Unassembled WGS sequence"/>
</dbReference>
<feature type="transmembrane region" description="Helical" evidence="1">
    <location>
        <begin position="45"/>
        <end position="64"/>
    </location>
</feature>
<comment type="caution">
    <text evidence="2">The sequence shown here is derived from an EMBL/GenBank/DDBJ whole genome shotgun (WGS) entry which is preliminary data.</text>
</comment>
<organism evidence="2 3">
    <name type="scientific">Agrobacterium bohemicum</name>
    <dbReference type="NCBI Taxonomy" id="2052828"/>
    <lineage>
        <taxon>Bacteria</taxon>
        <taxon>Pseudomonadati</taxon>
        <taxon>Pseudomonadota</taxon>
        <taxon>Alphaproteobacteria</taxon>
        <taxon>Hyphomicrobiales</taxon>
        <taxon>Rhizobiaceae</taxon>
        <taxon>Rhizobium/Agrobacterium group</taxon>
        <taxon>Agrobacterium</taxon>
    </lineage>
</organism>
<keyword evidence="1" id="KW-0472">Membrane</keyword>